<organism evidence="1">
    <name type="scientific">Prevotella sp. GTC17254</name>
    <dbReference type="NCBI Taxonomy" id="3236794"/>
    <lineage>
        <taxon>Bacteria</taxon>
        <taxon>Pseudomonadati</taxon>
        <taxon>Bacteroidota</taxon>
        <taxon>Bacteroidia</taxon>
        <taxon>Bacteroidales</taxon>
        <taxon>Prevotellaceae</taxon>
        <taxon>Prevotella</taxon>
    </lineage>
</organism>
<sequence>MSALAMEQGAMTVANTKMKQWEQKYNSYLKTASGYASAIKAATTLYADGLQTLMALWEVHTACRVNPQGIASSISMNNLYMETAAEFVRTYRVMRNVIAKGGEGNMLNGAERTQMLWNLANSLDLLNRKLRRLSISITMYSFGDVWDRAISGKINKSNKMLARESAKRMRRAISNVAKFYKYRQTNKPWGQ</sequence>
<reference evidence="1" key="1">
    <citation type="submission" date="2024-07" db="EMBL/GenBank/DDBJ databases">
        <title>Complete genome sequence of Prevotella sp. YM-2024 GTC17254.</title>
        <authorList>
            <person name="Hayashi M."/>
            <person name="Muto Y."/>
            <person name="Tanaka K."/>
            <person name="Niwa H."/>
        </authorList>
    </citation>
    <scope>NUCLEOTIDE SEQUENCE</scope>
    <source>
        <strain evidence="1">GTC17254</strain>
    </source>
</reference>
<accession>A0AB33IWL4</accession>
<proteinExistence type="predicted"/>
<dbReference type="AlphaFoldDB" id="A0AB33IWL4"/>
<dbReference type="EMBL" id="AP035786">
    <property type="protein sequence ID" value="BFO74050.1"/>
    <property type="molecule type" value="Genomic_DNA"/>
</dbReference>
<protein>
    <submittedName>
        <fullName evidence="1">Uncharacterized protein</fullName>
    </submittedName>
</protein>
<gene>
    <name evidence="1" type="ORF">GTC17254_16470</name>
</gene>
<evidence type="ECO:0000313" key="1">
    <source>
        <dbReference type="EMBL" id="BFO74050.1"/>
    </source>
</evidence>
<name>A0AB33IWL4_9BACT</name>